<evidence type="ECO:0000256" key="6">
    <source>
        <dbReference type="ARBA" id="ARBA00030642"/>
    </source>
</evidence>
<feature type="chain" id="PRO_5026922504" description="Parvulin-like PPIase" evidence="9">
    <location>
        <begin position="30"/>
        <end position="306"/>
    </location>
</feature>
<evidence type="ECO:0000256" key="2">
    <source>
        <dbReference type="ARBA" id="ARBA00007656"/>
    </source>
</evidence>
<dbReference type="InterPro" id="IPR000297">
    <property type="entry name" value="PPIase_PpiC"/>
</dbReference>
<dbReference type="PANTHER" id="PTHR47245:SF2">
    <property type="entry name" value="PEPTIDYL-PROLYL CIS-TRANS ISOMERASE HP_0175-RELATED"/>
    <property type="match status" value="1"/>
</dbReference>
<dbReference type="RefSeq" id="WP_160618315.1">
    <property type="nucleotide sequence ID" value="NZ_CP047652.1"/>
</dbReference>
<dbReference type="InterPro" id="IPR046357">
    <property type="entry name" value="PPIase_dom_sf"/>
</dbReference>
<evidence type="ECO:0000259" key="10">
    <source>
        <dbReference type="PROSITE" id="PS50198"/>
    </source>
</evidence>
<dbReference type="Pfam" id="PF13616">
    <property type="entry name" value="Rotamase_3"/>
    <property type="match status" value="1"/>
</dbReference>
<organism evidence="11 12">
    <name type="scientific">Aristophania vespae</name>
    <dbReference type="NCBI Taxonomy" id="2697033"/>
    <lineage>
        <taxon>Bacteria</taxon>
        <taxon>Pseudomonadati</taxon>
        <taxon>Pseudomonadota</taxon>
        <taxon>Alphaproteobacteria</taxon>
        <taxon>Acetobacterales</taxon>
        <taxon>Acetobacteraceae</taxon>
        <taxon>Aristophania</taxon>
    </lineage>
</organism>
<feature type="domain" description="PpiC" evidence="10">
    <location>
        <begin position="156"/>
        <end position="248"/>
    </location>
</feature>
<feature type="signal peptide" evidence="9">
    <location>
        <begin position="1"/>
        <end position="29"/>
    </location>
</feature>
<gene>
    <name evidence="11" type="ORF">GT348_02165</name>
</gene>
<dbReference type="GO" id="GO:0003755">
    <property type="term" value="F:peptidyl-prolyl cis-trans isomerase activity"/>
    <property type="evidence" value="ECO:0007669"/>
    <property type="project" value="UniProtKB-KW"/>
</dbReference>
<dbReference type="PROSITE" id="PS50198">
    <property type="entry name" value="PPIC_PPIASE_2"/>
    <property type="match status" value="1"/>
</dbReference>
<dbReference type="AlphaFoldDB" id="A0A6P1NEC8"/>
<evidence type="ECO:0000256" key="5">
    <source>
        <dbReference type="ARBA" id="ARBA00023110"/>
    </source>
</evidence>
<dbReference type="InterPro" id="IPR027304">
    <property type="entry name" value="Trigger_fact/SurA_dom_sf"/>
</dbReference>
<dbReference type="Gene3D" id="1.10.8.1040">
    <property type="match status" value="1"/>
</dbReference>
<sequence>MRFNRLMLACTTLIGGLSLSTASIVPAFAAPKASPTSTAPAPVKADPNMVIATVDGQKITLSDVQGALSELPPAAMSVPREQLIPLLLGQLISQKAIEIAAKKEKLENNPEIKTAMMRASEAALMNGYIKQKVAPKITENAMKAYYDKHYANKKPEQEVHARHILVDSEAKAKDIIAQLKKGGDFAKLAAKNSSDKATASNNGGDLGWFKRGDMIPDFSKAAFDTKSGTYTQKPVHTVYGWHVIQVLGTRTAPVPTYDKVKNQIRQNLLKEEIGKVVEAAEKSVKIVRYDAQGKPIADAPAPTKAH</sequence>
<evidence type="ECO:0000256" key="7">
    <source>
        <dbReference type="ARBA" id="ARBA00031484"/>
    </source>
</evidence>
<evidence type="ECO:0000256" key="3">
    <source>
        <dbReference type="ARBA" id="ARBA00013194"/>
    </source>
</evidence>
<comment type="catalytic activity">
    <reaction evidence="1">
        <text>[protein]-peptidylproline (omega=180) = [protein]-peptidylproline (omega=0)</text>
        <dbReference type="Rhea" id="RHEA:16237"/>
        <dbReference type="Rhea" id="RHEA-COMP:10747"/>
        <dbReference type="Rhea" id="RHEA-COMP:10748"/>
        <dbReference type="ChEBI" id="CHEBI:83833"/>
        <dbReference type="ChEBI" id="CHEBI:83834"/>
        <dbReference type="EC" id="5.2.1.8"/>
    </reaction>
</comment>
<dbReference type="Gene3D" id="3.10.50.40">
    <property type="match status" value="1"/>
</dbReference>
<dbReference type="PROSITE" id="PS01096">
    <property type="entry name" value="PPIC_PPIASE_1"/>
    <property type="match status" value="1"/>
</dbReference>
<evidence type="ECO:0000256" key="9">
    <source>
        <dbReference type="SAM" id="SignalP"/>
    </source>
</evidence>
<dbReference type="Proteomes" id="UP000463975">
    <property type="component" value="Chromosome"/>
</dbReference>
<evidence type="ECO:0000313" key="12">
    <source>
        <dbReference type="Proteomes" id="UP000463975"/>
    </source>
</evidence>
<dbReference type="InterPro" id="IPR050245">
    <property type="entry name" value="PrsA_foldase"/>
</dbReference>
<evidence type="ECO:0000313" key="11">
    <source>
        <dbReference type="EMBL" id="QHI95237.1"/>
    </source>
</evidence>
<dbReference type="EMBL" id="CP047652">
    <property type="protein sequence ID" value="QHI95237.1"/>
    <property type="molecule type" value="Genomic_DNA"/>
</dbReference>
<name>A0A6P1NEC8_9PROT</name>
<dbReference type="KEGG" id="bomb:GT348_02165"/>
<dbReference type="SUPFAM" id="SSF54534">
    <property type="entry name" value="FKBP-like"/>
    <property type="match status" value="1"/>
</dbReference>
<reference evidence="11 12" key="1">
    <citation type="submission" date="2020-01" db="EMBL/GenBank/DDBJ databases">
        <title>Genome sequencing of strain KACC 21507.</title>
        <authorList>
            <person name="Heo J."/>
            <person name="Kim S.-J."/>
            <person name="Kim J.-S."/>
            <person name="Hong S.-B."/>
            <person name="Kwon S.-W."/>
        </authorList>
    </citation>
    <scope>NUCLEOTIDE SEQUENCE [LARGE SCALE GENOMIC DNA]</scope>
    <source>
        <strain evidence="11 12">KACC 21507</strain>
    </source>
</reference>
<proteinExistence type="inferred from homology"/>
<dbReference type="SUPFAM" id="SSF109998">
    <property type="entry name" value="Triger factor/SurA peptide-binding domain-like"/>
    <property type="match status" value="1"/>
</dbReference>
<accession>A0A6P1NEC8</accession>
<evidence type="ECO:0000256" key="4">
    <source>
        <dbReference type="ARBA" id="ARBA00018370"/>
    </source>
</evidence>
<keyword evidence="9" id="KW-0732">Signal</keyword>
<dbReference type="EC" id="5.2.1.8" evidence="3"/>
<keyword evidence="8 11" id="KW-0413">Isomerase</keyword>
<dbReference type="PANTHER" id="PTHR47245">
    <property type="entry name" value="PEPTIDYLPROLYL ISOMERASE"/>
    <property type="match status" value="1"/>
</dbReference>
<evidence type="ECO:0000256" key="1">
    <source>
        <dbReference type="ARBA" id="ARBA00000971"/>
    </source>
</evidence>
<keyword evidence="5 8" id="KW-0697">Rotamase</keyword>
<protein>
    <recommendedName>
        <fullName evidence="4">Parvulin-like PPIase</fullName>
        <ecNumber evidence="3">5.2.1.8</ecNumber>
    </recommendedName>
    <alternativeName>
        <fullName evidence="6">Peptidyl-prolyl cis-trans isomerase plp</fullName>
    </alternativeName>
    <alternativeName>
        <fullName evidence="7">Rotamase plp</fullName>
    </alternativeName>
</protein>
<keyword evidence="12" id="KW-1185">Reference proteome</keyword>
<evidence type="ECO:0000256" key="8">
    <source>
        <dbReference type="PROSITE-ProRule" id="PRU00278"/>
    </source>
</evidence>
<comment type="similarity">
    <text evidence="2">Belongs to the PpiC/parvulin rotamase family.</text>
</comment>
<dbReference type="InterPro" id="IPR023058">
    <property type="entry name" value="PPIase_PpiC_CS"/>
</dbReference>